<dbReference type="EMBL" id="ML170191">
    <property type="protein sequence ID" value="TDL20088.1"/>
    <property type="molecule type" value="Genomic_DNA"/>
</dbReference>
<gene>
    <name evidence="1" type="ORF">BD410DRAFT_791475</name>
</gene>
<evidence type="ECO:0000313" key="2">
    <source>
        <dbReference type="Proteomes" id="UP000294933"/>
    </source>
</evidence>
<dbReference type="VEuPathDB" id="FungiDB:BD410DRAFT_791475"/>
<keyword evidence="2" id="KW-1185">Reference proteome</keyword>
<dbReference type="InterPro" id="IPR036047">
    <property type="entry name" value="F-box-like_dom_sf"/>
</dbReference>
<dbReference type="Gene3D" id="1.20.1280.50">
    <property type="match status" value="1"/>
</dbReference>
<dbReference type="STRING" id="50990.A0A4Y7PYK3"/>
<protein>
    <submittedName>
        <fullName evidence="1">Uncharacterized protein</fullName>
    </submittedName>
</protein>
<reference evidence="1 2" key="1">
    <citation type="submission" date="2018-06" db="EMBL/GenBank/DDBJ databases">
        <title>A transcriptomic atlas of mushroom development highlights an independent origin of complex multicellularity.</title>
        <authorList>
            <consortium name="DOE Joint Genome Institute"/>
            <person name="Krizsan K."/>
            <person name="Almasi E."/>
            <person name="Merenyi Z."/>
            <person name="Sahu N."/>
            <person name="Viragh M."/>
            <person name="Koszo T."/>
            <person name="Mondo S."/>
            <person name="Kiss B."/>
            <person name="Balint B."/>
            <person name="Kues U."/>
            <person name="Barry K."/>
            <person name="Hegedus J.C."/>
            <person name="Henrissat B."/>
            <person name="Johnson J."/>
            <person name="Lipzen A."/>
            <person name="Ohm R."/>
            <person name="Nagy I."/>
            <person name="Pangilinan J."/>
            <person name="Yan J."/>
            <person name="Xiong Y."/>
            <person name="Grigoriev I.V."/>
            <person name="Hibbett D.S."/>
            <person name="Nagy L.G."/>
        </authorList>
    </citation>
    <scope>NUCLEOTIDE SEQUENCE [LARGE SCALE GENOMIC DNA]</scope>
    <source>
        <strain evidence="1 2">SZMC22713</strain>
    </source>
</reference>
<dbReference type="Proteomes" id="UP000294933">
    <property type="component" value="Unassembled WGS sequence"/>
</dbReference>
<sequence>MTLARAIAAAYLHTVPGSEFMNNPAHIPRGGGLGGYCPIQKLPPELLCDIFHHSVPHPKCRPEVIILPYPSVTEAPLKLGRICRSWRKFVLSDSSLWTELSLGANIRRPSLDLVILGEWLARSQQSPISLAIKYVNPDYDVDDVDRLMAKVISCSNRWKYLELNLPSQCNWPSFTPLFEASPNLKVLHIHTKGGDPVKIDLTCQPSLTDLTLFASVQFASNHSPMRNIRKIRIAFPTIDNYFRCLDLCSSVEEVKYYFSFTIDFRPSISEPMRILPSITKLSLVLLMAFRYHESLDFGMFMDRLQLPQLRALETASFLFMGDIGPWSHASDLLKRSNAKLESFKAENSFHDGDFCECLRQSPRLKMLLVGSDMMAKLMLDTLTMRSNPELPFICPQLEHVELDFCLTTMARCRERRTSVDPFTDSVRCITSFE</sequence>
<accession>A0A4Y7PYK3</accession>
<name>A0A4Y7PYK3_9AGAM</name>
<organism evidence="1 2">
    <name type="scientific">Rickenella mellea</name>
    <dbReference type="NCBI Taxonomy" id="50990"/>
    <lineage>
        <taxon>Eukaryota</taxon>
        <taxon>Fungi</taxon>
        <taxon>Dikarya</taxon>
        <taxon>Basidiomycota</taxon>
        <taxon>Agaricomycotina</taxon>
        <taxon>Agaricomycetes</taxon>
        <taxon>Hymenochaetales</taxon>
        <taxon>Rickenellaceae</taxon>
        <taxon>Rickenella</taxon>
    </lineage>
</organism>
<evidence type="ECO:0000313" key="1">
    <source>
        <dbReference type="EMBL" id="TDL20088.1"/>
    </source>
</evidence>
<dbReference type="SUPFAM" id="SSF52047">
    <property type="entry name" value="RNI-like"/>
    <property type="match status" value="1"/>
</dbReference>
<dbReference type="SUPFAM" id="SSF81383">
    <property type="entry name" value="F-box domain"/>
    <property type="match status" value="1"/>
</dbReference>
<proteinExistence type="predicted"/>
<dbReference type="OrthoDB" id="2269034at2759"/>
<dbReference type="AlphaFoldDB" id="A0A4Y7PYK3"/>